<reference evidence="1" key="1">
    <citation type="submission" date="2021-11" db="EMBL/GenBank/DDBJ databases">
        <title>Description of novel Flavobacterium species.</title>
        <authorList>
            <person name="Saticioglu I.B."/>
            <person name="Ay H."/>
            <person name="Altun S."/>
            <person name="Duman M."/>
        </authorList>
    </citation>
    <scope>NUCLEOTIDE SEQUENCE</scope>
    <source>
        <strain evidence="1">F-65</strain>
    </source>
</reference>
<keyword evidence="2" id="KW-1185">Reference proteome</keyword>
<accession>A0ABS8MQ49</accession>
<dbReference type="RefSeq" id="WP_229987561.1">
    <property type="nucleotide sequence ID" value="NZ_JAJJMO010000001.1"/>
</dbReference>
<proteinExistence type="predicted"/>
<evidence type="ECO:0000313" key="2">
    <source>
        <dbReference type="Proteomes" id="UP001430919"/>
    </source>
</evidence>
<sequence length="340" mass="37671">MKNIFLIILTIVTTNSIFSQTDIDQNGLKSTVISGLQADAAQARRFEIATVGYNSHHWQVGGIIIVELYEASYGTGYEKYIIENGFGQGVNSGSPVLKLLDSHGAYHSGKIVLGTPTDLTSSLGDYINKQLPILFDVRDYASYKIKITYLQDKVNELNSYNQIKINQNPIGNTIPDFAVSTELNNDLHTNGTLKVSGNGNHYIQNGNVGIGTTTPDSKLTVAGNIHAQEVKVTTTAGSVPDYVFTNDYKLRSLKDVEDFIKQNSHLPEIPSAKEIEKNGLMLAEMNMNLLKKIEELTLYSIDQNKKINTQEKEIESLKELVLRVTKIETQLASKVNNNEK</sequence>
<dbReference type="EMBL" id="JAJJMO010000001">
    <property type="protein sequence ID" value="MCC9070898.1"/>
    <property type="molecule type" value="Genomic_DNA"/>
</dbReference>
<name>A0ABS8MQ49_9FLAO</name>
<protein>
    <submittedName>
        <fullName evidence="1">Tail fiber protein</fullName>
    </submittedName>
</protein>
<organism evidence="1 2">
    <name type="scientific">Flavobacterium pisciphilum</name>
    <dbReference type="NCBI Taxonomy" id="2893755"/>
    <lineage>
        <taxon>Bacteria</taxon>
        <taxon>Pseudomonadati</taxon>
        <taxon>Bacteroidota</taxon>
        <taxon>Flavobacteriia</taxon>
        <taxon>Flavobacteriales</taxon>
        <taxon>Flavobacteriaceae</taxon>
        <taxon>Flavobacterium</taxon>
    </lineage>
</organism>
<comment type="caution">
    <text evidence="1">The sequence shown here is derived from an EMBL/GenBank/DDBJ whole genome shotgun (WGS) entry which is preliminary data.</text>
</comment>
<gene>
    <name evidence="1" type="ORF">LNQ49_04710</name>
</gene>
<dbReference type="Proteomes" id="UP001430919">
    <property type="component" value="Unassembled WGS sequence"/>
</dbReference>
<evidence type="ECO:0000313" key="1">
    <source>
        <dbReference type="EMBL" id="MCC9070898.1"/>
    </source>
</evidence>